<reference evidence="10 11" key="1">
    <citation type="submission" date="2022-01" db="EMBL/GenBank/DDBJ databases">
        <title>Dethiosulfovibrio faecalis sp. nov., a novel proteolytic, non-sulfur-reducing bacterium isolated from a marine aquaculture solid waste bioreactor.</title>
        <authorList>
            <person name="Grabowski S."/>
            <person name="Apolinario E."/>
            <person name="Schneider N."/>
            <person name="Marshall C.W."/>
            <person name="Sowers K.R."/>
        </authorList>
    </citation>
    <scope>NUCLEOTIDE SEQUENCE [LARGE SCALE GENOMIC DNA]</scope>
    <source>
        <strain evidence="10 11">DSM 12537</strain>
    </source>
</reference>
<evidence type="ECO:0000256" key="9">
    <source>
        <dbReference type="SAM" id="Phobius"/>
    </source>
</evidence>
<dbReference type="Pfam" id="PF01496">
    <property type="entry name" value="V_ATPase_I"/>
    <property type="match status" value="2"/>
</dbReference>
<evidence type="ECO:0000256" key="3">
    <source>
        <dbReference type="ARBA" id="ARBA00022448"/>
    </source>
</evidence>
<dbReference type="InterPro" id="IPR002490">
    <property type="entry name" value="V-ATPase_116kDa_su"/>
</dbReference>
<feature type="transmembrane region" description="Helical" evidence="9">
    <location>
        <begin position="571"/>
        <end position="591"/>
    </location>
</feature>
<evidence type="ECO:0000256" key="8">
    <source>
        <dbReference type="SAM" id="Coils"/>
    </source>
</evidence>
<feature type="transmembrane region" description="Helical" evidence="9">
    <location>
        <begin position="492"/>
        <end position="511"/>
    </location>
</feature>
<dbReference type="EMBL" id="JAKGUD010000018">
    <property type="protein sequence ID" value="MCF4143566.1"/>
    <property type="molecule type" value="Genomic_DNA"/>
</dbReference>
<feature type="transmembrane region" description="Helical" evidence="9">
    <location>
        <begin position="597"/>
        <end position="624"/>
    </location>
</feature>
<dbReference type="Proteomes" id="UP001200430">
    <property type="component" value="Unassembled WGS sequence"/>
</dbReference>
<evidence type="ECO:0000256" key="1">
    <source>
        <dbReference type="ARBA" id="ARBA00004141"/>
    </source>
</evidence>
<name>A0ABS9ETN5_9BACT</name>
<comment type="similarity">
    <text evidence="2">Belongs to the V-ATPase 116 kDa subunit family.</text>
</comment>
<comment type="subcellular location">
    <subcellularLocation>
        <location evidence="1">Membrane</location>
        <topology evidence="1">Multi-pass membrane protein</topology>
    </subcellularLocation>
</comment>
<feature type="coiled-coil region" evidence="8">
    <location>
        <begin position="230"/>
        <end position="260"/>
    </location>
</feature>
<comment type="caution">
    <text evidence="10">The sequence shown here is derived from an EMBL/GenBank/DDBJ whole genome shotgun (WGS) entry which is preliminary data.</text>
</comment>
<keyword evidence="11" id="KW-1185">Reference proteome</keyword>
<keyword evidence="6" id="KW-0406">Ion transport</keyword>
<feature type="transmembrane region" description="Helical" evidence="9">
    <location>
        <begin position="458"/>
        <end position="480"/>
    </location>
</feature>
<keyword evidence="3" id="KW-0813">Transport</keyword>
<keyword evidence="5 9" id="KW-1133">Transmembrane helix</keyword>
<organism evidence="10 11">
    <name type="scientific">Dethiosulfovibrio marinus</name>
    <dbReference type="NCBI Taxonomy" id="133532"/>
    <lineage>
        <taxon>Bacteria</taxon>
        <taxon>Thermotogati</taxon>
        <taxon>Synergistota</taxon>
        <taxon>Synergistia</taxon>
        <taxon>Synergistales</taxon>
        <taxon>Dethiosulfovibrionaceae</taxon>
        <taxon>Dethiosulfovibrio</taxon>
    </lineage>
</organism>
<evidence type="ECO:0000256" key="2">
    <source>
        <dbReference type="ARBA" id="ARBA00009904"/>
    </source>
</evidence>
<feature type="transmembrane region" description="Helical" evidence="9">
    <location>
        <begin position="367"/>
        <end position="393"/>
    </location>
</feature>
<evidence type="ECO:0000313" key="11">
    <source>
        <dbReference type="Proteomes" id="UP001200430"/>
    </source>
</evidence>
<feature type="transmembrane region" description="Helical" evidence="9">
    <location>
        <begin position="517"/>
        <end position="536"/>
    </location>
</feature>
<proteinExistence type="inferred from homology"/>
<accession>A0ABS9ETN5</accession>
<sequence length="665" mass="73463">MGVASVKKLELYAHNTVVDTVLATLQKLGCCEIVLPDGDEDGQKSPAILADLDDKISEARYLLRILEPHYVDEISSIARSFGERPEFPLRHLASASDSFEVKERAEEVRALERKLVEIRSDISQTDGYLTFLDELKDMPYPMSLMSSGTEIVSGIMGTIPVEKIDQWNRSILDALGEDIETYYVPFGPKDKETWVVMVGLRALESRAMEIAGGFGFSKIDVSKDLSLSPQEEIKRLVDKRERLLKEAEDLDVKMHQKAEELVPDVRRFSDYWAVLADRARALEGGEYTDEVVLIRSWVPAEEEDELVKALSPVSDLTELCFYDPEESDMPPTMLQNPEWSLPFETLTKLYGAPKYGGIDPTPLLAPFFFIFFGMCLGDGGYGLIMVGFFMAFLKKFKKMPSGTKQFFSLFVLSGIAATLVGALTGSWMGDMIDVVPFLRFLKPIKDIPVLLIPMNDPMAFLGISLVFGIVQIFFGMAVAMKDCLRKGDYMGAFADQLGWMVFLTGLLLLGASTKLPAISWLGKLVTAAGAITLVATQGRDKDGMIQKAISGLLSLYNVTAYLGDVLSYSRLLALGLATSAIAMIINMLAGLSSTIPYVGWLIAIVIFLGGHLFSVAVNVLGAFVHSLRLQYVEFFSKFYAGGGRLFEPLRYNTKYVAISEEGGEG</sequence>
<evidence type="ECO:0000256" key="4">
    <source>
        <dbReference type="ARBA" id="ARBA00022692"/>
    </source>
</evidence>
<evidence type="ECO:0000256" key="5">
    <source>
        <dbReference type="ARBA" id="ARBA00022989"/>
    </source>
</evidence>
<keyword evidence="4 9" id="KW-0812">Transmembrane</keyword>
<gene>
    <name evidence="10" type="ORF">L2W38_12185</name>
</gene>
<protein>
    <submittedName>
        <fullName evidence="10">V-type ATP synthase subunit I</fullName>
    </submittedName>
</protein>
<evidence type="ECO:0000256" key="7">
    <source>
        <dbReference type="ARBA" id="ARBA00023136"/>
    </source>
</evidence>
<dbReference type="PANTHER" id="PTHR11629:SF63">
    <property type="entry name" value="V-TYPE PROTON ATPASE SUBUNIT A"/>
    <property type="match status" value="1"/>
</dbReference>
<evidence type="ECO:0000313" key="10">
    <source>
        <dbReference type="EMBL" id="MCF4143566.1"/>
    </source>
</evidence>
<dbReference type="PANTHER" id="PTHR11629">
    <property type="entry name" value="VACUOLAR PROTON ATPASES"/>
    <property type="match status" value="1"/>
</dbReference>
<dbReference type="RefSeq" id="WP_236100295.1">
    <property type="nucleotide sequence ID" value="NZ_JAKGUD010000018.1"/>
</dbReference>
<keyword evidence="8" id="KW-0175">Coiled coil</keyword>
<evidence type="ECO:0000256" key="6">
    <source>
        <dbReference type="ARBA" id="ARBA00023065"/>
    </source>
</evidence>
<keyword evidence="7 9" id="KW-0472">Membrane</keyword>
<feature type="transmembrane region" description="Helical" evidence="9">
    <location>
        <begin position="405"/>
        <end position="428"/>
    </location>
</feature>